<dbReference type="KEGG" id="nbe:Back2_14710"/>
<proteinExistence type="predicted"/>
<dbReference type="Proteomes" id="UP000271573">
    <property type="component" value="Chromosome"/>
</dbReference>
<accession>A0A3G9J143</accession>
<protein>
    <submittedName>
        <fullName evidence="1">Uncharacterized protein</fullName>
    </submittedName>
</protein>
<name>A0A3G9J143_9ACTN</name>
<evidence type="ECO:0000313" key="2">
    <source>
        <dbReference type="Proteomes" id="UP000271573"/>
    </source>
</evidence>
<dbReference type="AlphaFoldDB" id="A0A3G9J143"/>
<sequence>MQAGHGLPPGCPPLGHAAAQGTFYRLTSPGLSVGQAADEGWTLPVANKTSAAYQQLDNCFAYAYSVFRDIEDLIAARELIGWARKKTIARVDLSPPLGRTLRTWSPIGPSHHDWWPSTDDLVPPTTVVAEQVA</sequence>
<organism evidence="1 2">
    <name type="scientific">Nocardioides baekrokdamisoli</name>
    <dbReference type="NCBI Taxonomy" id="1804624"/>
    <lineage>
        <taxon>Bacteria</taxon>
        <taxon>Bacillati</taxon>
        <taxon>Actinomycetota</taxon>
        <taxon>Actinomycetes</taxon>
        <taxon>Propionibacteriales</taxon>
        <taxon>Nocardioidaceae</taxon>
        <taxon>Nocardioides</taxon>
    </lineage>
</organism>
<dbReference type="EMBL" id="AP019307">
    <property type="protein sequence ID" value="BBH17184.1"/>
    <property type="molecule type" value="Genomic_DNA"/>
</dbReference>
<gene>
    <name evidence="1" type="ORF">Back2_14710</name>
</gene>
<keyword evidence="2" id="KW-1185">Reference proteome</keyword>
<reference evidence="1 2" key="1">
    <citation type="submission" date="2018-11" db="EMBL/GenBank/DDBJ databases">
        <title>Complete genome sequence of Nocardioides baekrokdamisoli strain KCTC 39748.</title>
        <authorList>
            <person name="Kang S.W."/>
            <person name="Lee K.C."/>
            <person name="Kim K.K."/>
            <person name="Kim J.S."/>
            <person name="Kim D.S."/>
            <person name="Ko S.H."/>
            <person name="Yang S.H."/>
            <person name="Shin Y.K."/>
            <person name="Lee J.S."/>
        </authorList>
    </citation>
    <scope>NUCLEOTIDE SEQUENCE [LARGE SCALE GENOMIC DNA]</scope>
    <source>
        <strain evidence="1 2">KCTC 39748</strain>
    </source>
</reference>
<evidence type="ECO:0000313" key="1">
    <source>
        <dbReference type="EMBL" id="BBH17184.1"/>
    </source>
</evidence>